<dbReference type="Proteomes" id="UP001516400">
    <property type="component" value="Unassembled WGS sequence"/>
</dbReference>
<dbReference type="EMBL" id="JABFTP020000062">
    <property type="protein sequence ID" value="KAL3274062.1"/>
    <property type="molecule type" value="Genomic_DNA"/>
</dbReference>
<name>A0ABD2N6K4_9CUCU</name>
<evidence type="ECO:0000313" key="2">
    <source>
        <dbReference type="Proteomes" id="UP001516400"/>
    </source>
</evidence>
<keyword evidence="2" id="KW-1185">Reference proteome</keyword>
<evidence type="ECO:0000313" key="1">
    <source>
        <dbReference type="EMBL" id="KAL3274062.1"/>
    </source>
</evidence>
<reference evidence="1 2" key="1">
    <citation type="journal article" date="2021" name="BMC Biol.">
        <title>Horizontally acquired antibacterial genes associated with adaptive radiation of ladybird beetles.</title>
        <authorList>
            <person name="Li H.S."/>
            <person name="Tang X.F."/>
            <person name="Huang Y.H."/>
            <person name="Xu Z.Y."/>
            <person name="Chen M.L."/>
            <person name="Du X.Y."/>
            <person name="Qiu B.Y."/>
            <person name="Chen P.T."/>
            <person name="Zhang W."/>
            <person name="Slipinski A."/>
            <person name="Escalona H.E."/>
            <person name="Waterhouse R.M."/>
            <person name="Zwick A."/>
            <person name="Pang H."/>
        </authorList>
    </citation>
    <scope>NUCLEOTIDE SEQUENCE [LARGE SCALE GENOMIC DNA]</scope>
    <source>
        <strain evidence="1">SYSU2018</strain>
    </source>
</reference>
<organism evidence="1 2">
    <name type="scientific">Cryptolaemus montrouzieri</name>
    <dbReference type="NCBI Taxonomy" id="559131"/>
    <lineage>
        <taxon>Eukaryota</taxon>
        <taxon>Metazoa</taxon>
        <taxon>Ecdysozoa</taxon>
        <taxon>Arthropoda</taxon>
        <taxon>Hexapoda</taxon>
        <taxon>Insecta</taxon>
        <taxon>Pterygota</taxon>
        <taxon>Neoptera</taxon>
        <taxon>Endopterygota</taxon>
        <taxon>Coleoptera</taxon>
        <taxon>Polyphaga</taxon>
        <taxon>Cucujiformia</taxon>
        <taxon>Coccinelloidea</taxon>
        <taxon>Coccinellidae</taxon>
        <taxon>Scymninae</taxon>
        <taxon>Scymnini</taxon>
        <taxon>Cryptolaemus</taxon>
    </lineage>
</organism>
<comment type="caution">
    <text evidence="1">The sequence shown here is derived from an EMBL/GenBank/DDBJ whole genome shotgun (WGS) entry which is preliminary data.</text>
</comment>
<sequence length="108" mass="12334">MIHQCLSPGIFVHSIFLCGVSRKLFQHIRIERHFATSSKYMNIFFQQPNSAGKETVLGNTPQYLIFHSSKESFHADFNGLKLATSKGCKRCVELGGRRIKRISFSSHF</sequence>
<proteinExistence type="predicted"/>
<accession>A0ABD2N6K4</accession>
<protein>
    <submittedName>
        <fullName evidence="1">Uncharacterized protein</fullName>
    </submittedName>
</protein>
<gene>
    <name evidence="1" type="ORF">HHI36_015481</name>
</gene>
<dbReference type="AlphaFoldDB" id="A0ABD2N6K4"/>